<protein>
    <recommendedName>
        <fullName evidence="3">Transcriptional regulator, AbiEi antitoxin, Type IV TA system</fullName>
    </recommendedName>
</protein>
<dbReference type="InterPro" id="IPR045738">
    <property type="entry name" value="DUF6088"/>
</dbReference>
<dbReference type="Pfam" id="PF19570">
    <property type="entry name" value="DUF6088"/>
    <property type="match status" value="1"/>
</dbReference>
<organism evidence="1 2">
    <name type="scientific">Zobellia uliginosa</name>
    <dbReference type="NCBI Taxonomy" id="143224"/>
    <lineage>
        <taxon>Bacteria</taxon>
        <taxon>Pseudomonadati</taxon>
        <taxon>Bacteroidota</taxon>
        <taxon>Flavobacteriia</taxon>
        <taxon>Flavobacteriales</taxon>
        <taxon>Flavobacteriaceae</taxon>
        <taxon>Zobellia</taxon>
    </lineage>
</organism>
<gene>
    <name evidence="1" type="ORF">SAMN05421766_104431</name>
</gene>
<accession>A0ABY1KWY1</accession>
<evidence type="ECO:0000313" key="2">
    <source>
        <dbReference type="Proteomes" id="UP000185728"/>
    </source>
</evidence>
<sequence>MFLMKITQKIEKRINKIKEGTTFKYQQLPIKSNEYSAAAKAIERLIKKGIIKRVSTGVFYKPKQTVFGELKPNEEELLKAYLFQNNKRIAYITGISLYNRMGLTTQVPRIIKIASRDKRITVSIGNIKGNPVKSYVDVTDRNYILLEILDALKDFKKIPDLDKGSGIKIISNQLKKLNTKEIKLLINCALSYPPRVRAFLGSLLEQIDLSIELKTLKKSLNPLSEYNYGIDKKILPTTTNWNMK</sequence>
<comment type="caution">
    <text evidence="1">The sequence shown here is derived from an EMBL/GenBank/DDBJ whole genome shotgun (WGS) entry which is preliminary data.</text>
</comment>
<proteinExistence type="predicted"/>
<dbReference type="EMBL" id="FTOB01000004">
    <property type="protein sequence ID" value="SIS85926.1"/>
    <property type="molecule type" value="Genomic_DNA"/>
</dbReference>
<reference evidence="1 2" key="1">
    <citation type="submission" date="2017-01" db="EMBL/GenBank/DDBJ databases">
        <authorList>
            <person name="Varghese N."/>
            <person name="Submissions S."/>
        </authorList>
    </citation>
    <scope>NUCLEOTIDE SEQUENCE [LARGE SCALE GENOMIC DNA]</scope>
    <source>
        <strain evidence="1 2">DSM 2061</strain>
    </source>
</reference>
<keyword evidence="2" id="KW-1185">Reference proteome</keyword>
<evidence type="ECO:0000313" key="1">
    <source>
        <dbReference type="EMBL" id="SIS85926.1"/>
    </source>
</evidence>
<dbReference type="Proteomes" id="UP000185728">
    <property type="component" value="Unassembled WGS sequence"/>
</dbReference>
<name>A0ABY1KWY1_9FLAO</name>
<evidence type="ECO:0008006" key="3">
    <source>
        <dbReference type="Google" id="ProtNLM"/>
    </source>
</evidence>